<name>A0A8X6FYN4_TRICU</name>
<organism evidence="1 2">
    <name type="scientific">Trichonephila clavata</name>
    <name type="common">Joro spider</name>
    <name type="synonym">Nephila clavata</name>
    <dbReference type="NCBI Taxonomy" id="2740835"/>
    <lineage>
        <taxon>Eukaryota</taxon>
        <taxon>Metazoa</taxon>
        <taxon>Ecdysozoa</taxon>
        <taxon>Arthropoda</taxon>
        <taxon>Chelicerata</taxon>
        <taxon>Arachnida</taxon>
        <taxon>Araneae</taxon>
        <taxon>Araneomorphae</taxon>
        <taxon>Entelegynae</taxon>
        <taxon>Araneoidea</taxon>
        <taxon>Nephilidae</taxon>
        <taxon>Trichonephila</taxon>
    </lineage>
</organism>
<dbReference type="Proteomes" id="UP000887116">
    <property type="component" value="Unassembled WGS sequence"/>
</dbReference>
<sequence>MFHIFSSKRIQLSKPSSGTFTSVLKEISHLVIYAPTSFRNEDGPSKIRDFKCRMTAQTRQRKHPRLAWVSCFETLTLANHHVTEMSLDNCDQLSKEKMLLSF</sequence>
<dbReference type="AlphaFoldDB" id="A0A8X6FYN4"/>
<keyword evidence="2" id="KW-1185">Reference proteome</keyword>
<reference evidence="1" key="1">
    <citation type="submission" date="2020-07" db="EMBL/GenBank/DDBJ databases">
        <title>Multicomponent nature underlies the extraordinary mechanical properties of spider dragline silk.</title>
        <authorList>
            <person name="Kono N."/>
            <person name="Nakamura H."/>
            <person name="Mori M."/>
            <person name="Yoshida Y."/>
            <person name="Ohtoshi R."/>
            <person name="Malay A.D."/>
            <person name="Moran D.A.P."/>
            <person name="Tomita M."/>
            <person name="Numata K."/>
            <person name="Arakawa K."/>
        </authorList>
    </citation>
    <scope>NUCLEOTIDE SEQUENCE</scope>
</reference>
<dbReference type="EMBL" id="BMAO01033791">
    <property type="protein sequence ID" value="GFQ91886.1"/>
    <property type="molecule type" value="Genomic_DNA"/>
</dbReference>
<evidence type="ECO:0000313" key="1">
    <source>
        <dbReference type="EMBL" id="GFQ91886.1"/>
    </source>
</evidence>
<evidence type="ECO:0000313" key="2">
    <source>
        <dbReference type="Proteomes" id="UP000887116"/>
    </source>
</evidence>
<comment type="caution">
    <text evidence="1">The sequence shown here is derived from an EMBL/GenBank/DDBJ whole genome shotgun (WGS) entry which is preliminary data.</text>
</comment>
<protein>
    <submittedName>
        <fullName evidence="1">Uncharacterized protein</fullName>
    </submittedName>
</protein>
<accession>A0A8X6FYN4</accession>
<proteinExistence type="predicted"/>
<gene>
    <name evidence="1" type="ORF">TNCT_130781</name>
</gene>